<dbReference type="InterPro" id="IPR000515">
    <property type="entry name" value="MetI-like"/>
</dbReference>
<dbReference type="PANTHER" id="PTHR30193:SF37">
    <property type="entry name" value="INNER MEMBRANE ABC TRANSPORTER PERMEASE PROTEIN YCJO"/>
    <property type="match status" value="1"/>
</dbReference>
<dbReference type="RefSeq" id="WP_189010477.1">
    <property type="nucleotide sequence ID" value="NZ_BMHE01000006.1"/>
</dbReference>
<keyword evidence="3" id="KW-1003">Cell membrane</keyword>
<dbReference type="InterPro" id="IPR035906">
    <property type="entry name" value="MetI-like_sf"/>
</dbReference>
<evidence type="ECO:0000259" key="8">
    <source>
        <dbReference type="PROSITE" id="PS50928"/>
    </source>
</evidence>
<feature type="transmembrane region" description="Helical" evidence="7">
    <location>
        <begin position="149"/>
        <end position="170"/>
    </location>
</feature>
<keyword evidence="5 7" id="KW-1133">Transmembrane helix</keyword>
<keyword evidence="4 7" id="KW-0812">Transmembrane</keyword>
<organism evidence="9 10">
    <name type="scientific">Paenibacillus marchantiophytorum</name>
    <dbReference type="NCBI Taxonomy" id="1619310"/>
    <lineage>
        <taxon>Bacteria</taxon>
        <taxon>Bacillati</taxon>
        <taxon>Bacillota</taxon>
        <taxon>Bacilli</taxon>
        <taxon>Bacillales</taxon>
        <taxon>Paenibacillaceae</taxon>
        <taxon>Paenibacillus</taxon>
    </lineage>
</organism>
<name>A0ABQ2BV68_9BACL</name>
<feature type="transmembrane region" description="Helical" evidence="7">
    <location>
        <begin position="12"/>
        <end position="31"/>
    </location>
</feature>
<accession>A0ABQ2BV68</accession>
<feature type="transmembrane region" description="Helical" evidence="7">
    <location>
        <begin position="107"/>
        <end position="129"/>
    </location>
</feature>
<feature type="domain" description="ABC transmembrane type-1" evidence="8">
    <location>
        <begin position="68"/>
        <end position="283"/>
    </location>
</feature>
<feature type="transmembrane region" description="Helical" evidence="7">
    <location>
        <begin position="72"/>
        <end position="95"/>
    </location>
</feature>
<reference evidence="10" key="1">
    <citation type="journal article" date="2019" name="Int. J. Syst. Evol. Microbiol.">
        <title>The Global Catalogue of Microorganisms (GCM) 10K type strain sequencing project: providing services to taxonomists for standard genome sequencing and annotation.</title>
        <authorList>
            <consortium name="The Broad Institute Genomics Platform"/>
            <consortium name="The Broad Institute Genome Sequencing Center for Infectious Disease"/>
            <person name="Wu L."/>
            <person name="Ma J."/>
        </authorList>
    </citation>
    <scope>NUCLEOTIDE SEQUENCE [LARGE SCALE GENOMIC DNA]</scope>
    <source>
        <strain evidence="10">CGMCC 1.15043</strain>
    </source>
</reference>
<evidence type="ECO:0000313" key="10">
    <source>
        <dbReference type="Proteomes" id="UP000615455"/>
    </source>
</evidence>
<dbReference type="PANTHER" id="PTHR30193">
    <property type="entry name" value="ABC TRANSPORTER PERMEASE PROTEIN"/>
    <property type="match status" value="1"/>
</dbReference>
<sequence length="294" mass="33127">MNTLRANYKAVFLFTFPALALFTVIVVYPLIQIFYKSMFEWDGITTGKFLFLDNYKNLMQDSIFFTAIKNGLIFASILTVFQLGLGTVLALALMNKKMVGRNLLRRVYFLPVVLSVAVVCQLWISMYNPMYGLINKLFELLHLSYRQDWLSSPGLSSIIAVTFVSSWQYLGYQFALIYAGAKSIPEQYFEAAKIDGASTFKTHLKVTIPLLAETYKMCLIFALVGGLNAFAHMQIMTKGGPGTATYTLTYLMYRSAFVVNDFGYGCAVAVMLVLECLLVTIVVNRLVARDRISY</sequence>
<feature type="transmembrane region" description="Helical" evidence="7">
    <location>
        <begin position="217"/>
        <end position="235"/>
    </location>
</feature>
<evidence type="ECO:0000256" key="5">
    <source>
        <dbReference type="ARBA" id="ARBA00022989"/>
    </source>
</evidence>
<feature type="transmembrane region" description="Helical" evidence="7">
    <location>
        <begin position="262"/>
        <end position="283"/>
    </location>
</feature>
<comment type="similarity">
    <text evidence="7">Belongs to the binding-protein-dependent transport system permease family.</text>
</comment>
<protein>
    <submittedName>
        <fullName evidence="9">ABC transporter permease</fullName>
    </submittedName>
</protein>
<dbReference type="SUPFAM" id="SSF161098">
    <property type="entry name" value="MetI-like"/>
    <property type="match status" value="1"/>
</dbReference>
<evidence type="ECO:0000256" key="3">
    <source>
        <dbReference type="ARBA" id="ARBA00022475"/>
    </source>
</evidence>
<comment type="subcellular location">
    <subcellularLocation>
        <location evidence="1 7">Cell membrane</location>
        <topology evidence="1 7">Multi-pass membrane protein</topology>
    </subcellularLocation>
</comment>
<dbReference type="Gene3D" id="1.10.3720.10">
    <property type="entry name" value="MetI-like"/>
    <property type="match status" value="1"/>
</dbReference>
<dbReference type="Pfam" id="PF00528">
    <property type="entry name" value="BPD_transp_1"/>
    <property type="match status" value="1"/>
</dbReference>
<keyword evidence="6 7" id="KW-0472">Membrane</keyword>
<dbReference type="InterPro" id="IPR051393">
    <property type="entry name" value="ABC_transporter_permease"/>
</dbReference>
<gene>
    <name evidence="9" type="ORF">GCM10008018_18060</name>
</gene>
<dbReference type="Proteomes" id="UP000615455">
    <property type="component" value="Unassembled WGS sequence"/>
</dbReference>
<evidence type="ECO:0000256" key="1">
    <source>
        <dbReference type="ARBA" id="ARBA00004651"/>
    </source>
</evidence>
<evidence type="ECO:0000256" key="7">
    <source>
        <dbReference type="RuleBase" id="RU363032"/>
    </source>
</evidence>
<evidence type="ECO:0000256" key="2">
    <source>
        <dbReference type="ARBA" id="ARBA00022448"/>
    </source>
</evidence>
<dbReference type="PROSITE" id="PS50928">
    <property type="entry name" value="ABC_TM1"/>
    <property type="match status" value="1"/>
</dbReference>
<dbReference type="EMBL" id="BMHE01000006">
    <property type="protein sequence ID" value="GGI46631.1"/>
    <property type="molecule type" value="Genomic_DNA"/>
</dbReference>
<proteinExistence type="inferred from homology"/>
<evidence type="ECO:0000256" key="6">
    <source>
        <dbReference type="ARBA" id="ARBA00023136"/>
    </source>
</evidence>
<evidence type="ECO:0000313" key="9">
    <source>
        <dbReference type="EMBL" id="GGI46631.1"/>
    </source>
</evidence>
<comment type="caution">
    <text evidence="9">The sequence shown here is derived from an EMBL/GenBank/DDBJ whole genome shotgun (WGS) entry which is preliminary data.</text>
</comment>
<keyword evidence="2 7" id="KW-0813">Transport</keyword>
<evidence type="ECO:0000256" key="4">
    <source>
        <dbReference type="ARBA" id="ARBA00022692"/>
    </source>
</evidence>
<keyword evidence="10" id="KW-1185">Reference proteome</keyword>
<dbReference type="CDD" id="cd06261">
    <property type="entry name" value="TM_PBP2"/>
    <property type="match status" value="1"/>
</dbReference>